<sequence length="276" mass="28934">MKGFKTSTVALCLGLAPGLGMAEIQPLDDSQMGNVTGQSGVTIELQTRVNIDEVRYTDEGSLAVNDVFVGGANRTDFFDEMGIPLSGTSSTDLLDEFRMDIDVLSDGDAIINLLPSGGLQAVDLRVATGEWVLEGEGAGNTDSTTIMDNFQMDALIGSGTLRVDTATDTLNIQTDIAIDDLDFDAPFLALGVRDVVVTGADYDLDAPQPLDVFAPVELNLYEGNNAAGNSSLAVDVAQFEADIRVGGVLIGGTSIGSLAMDNLSVSGTNMRVYGHQ</sequence>
<keyword evidence="1" id="KW-0732">Signal</keyword>
<gene>
    <name evidence="3" type="ORF">CF392_12095</name>
</gene>
<dbReference type="EMBL" id="NMPM01000072">
    <property type="protein sequence ID" value="PAV25223.1"/>
    <property type="molecule type" value="Genomic_DNA"/>
</dbReference>
<organism evidence="3 4">
    <name type="scientific">Tamilnaduibacter salinus</name>
    <dbReference type="NCBI Taxonomy" id="1484056"/>
    <lineage>
        <taxon>Bacteria</taxon>
        <taxon>Pseudomonadati</taxon>
        <taxon>Pseudomonadota</taxon>
        <taxon>Gammaproteobacteria</taxon>
        <taxon>Pseudomonadales</taxon>
        <taxon>Marinobacteraceae</taxon>
        <taxon>Tamilnaduibacter</taxon>
    </lineage>
</organism>
<dbReference type="RefSeq" id="WP_095611707.1">
    <property type="nucleotide sequence ID" value="NZ_NMPM01000072.1"/>
</dbReference>
<evidence type="ECO:0000259" key="2">
    <source>
        <dbReference type="Pfam" id="PF19657"/>
    </source>
</evidence>
<comment type="caution">
    <text evidence="3">The sequence shown here is derived from an EMBL/GenBank/DDBJ whole genome shotgun (WGS) entry which is preliminary data.</text>
</comment>
<protein>
    <recommendedName>
        <fullName evidence="2">DUF6160 domain-containing protein</fullName>
    </recommendedName>
</protein>
<dbReference type="InterPro" id="IPR046158">
    <property type="entry name" value="DUF6160"/>
</dbReference>
<proteinExistence type="predicted"/>
<evidence type="ECO:0000313" key="4">
    <source>
        <dbReference type="Proteomes" id="UP000218332"/>
    </source>
</evidence>
<evidence type="ECO:0000256" key="1">
    <source>
        <dbReference type="SAM" id="SignalP"/>
    </source>
</evidence>
<name>A0A2A2I2H6_9GAMM</name>
<dbReference type="AlphaFoldDB" id="A0A2A2I2H6"/>
<feature type="signal peptide" evidence="1">
    <location>
        <begin position="1"/>
        <end position="22"/>
    </location>
</feature>
<evidence type="ECO:0000313" key="3">
    <source>
        <dbReference type="EMBL" id="PAV25223.1"/>
    </source>
</evidence>
<keyword evidence="4" id="KW-1185">Reference proteome</keyword>
<feature type="domain" description="DUF6160" evidence="2">
    <location>
        <begin position="1"/>
        <end position="103"/>
    </location>
</feature>
<dbReference type="Pfam" id="PF19657">
    <property type="entry name" value="DUF6160"/>
    <property type="match status" value="1"/>
</dbReference>
<feature type="chain" id="PRO_5011974149" description="DUF6160 domain-containing protein" evidence="1">
    <location>
        <begin position="23"/>
        <end position="276"/>
    </location>
</feature>
<reference evidence="3 4" key="1">
    <citation type="submission" date="2017-07" db="EMBL/GenBank/DDBJ databases">
        <title>Tamlnaduibacter salinus (Mi-7) genome sequencing.</title>
        <authorList>
            <person name="Verma A."/>
            <person name="Krishnamurthi S."/>
        </authorList>
    </citation>
    <scope>NUCLEOTIDE SEQUENCE [LARGE SCALE GENOMIC DNA]</scope>
    <source>
        <strain evidence="3 4">Mi-7</strain>
    </source>
</reference>
<accession>A0A2A2I2H6</accession>
<dbReference type="Proteomes" id="UP000218332">
    <property type="component" value="Unassembled WGS sequence"/>
</dbReference>